<evidence type="ECO:0000313" key="1">
    <source>
        <dbReference type="EMBL" id="NNU43007.1"/>
    </source>
</evidence>
<name>A0A849KA52_9BURK</name>
<accession>A0A849KA52</accession>
<reference evidence="1 2" key="1">
    <citation type="submission" date="2020-05" db="EMBL/GenBank/DDBJ databases">
        <authorList>
            <person name="Khan S.A."/>
            <person name="Jeon C.O."/>
            <person name="Chun B.H."/>
        </authorList>
    </citation>
    <scope>NUCLEOTIDE SEQUENCE [LARGE SCALE GENOMIC DNA]</scope>
    <source>
        <strain evidence="1 2">B156</strain>
    </source>
</reference>
<keyword evidence="2" id="KW-1185">Reference proteome</keyword>
<reference evidence="1 2" key="2">
    <citation type="submission" date="2020-06" db="EMBL/GenBank/DDBJ databases">
        <title>Ramlibacter rhizophilus sp. nov., isolated from rhizosphere soil of national flower Mugunghwa from South Korea.</title>
        <authorList>
            <person name="Zheng-Fei Y."/>
            <person name="Huan T."/>
        </authorList>
    </citation>
    <scope>NUCLEOTIDE SEQUENCE [LARGE SCALE GENOMIC DNA]</scope>
    <source>
        <strain evidence="1 2">B156</strain>
    </source>
</reference>
<dbReference type="Proteomes" id="UP000552954">
    <property type="component" value="Unassembled WGS sequence"/>
</dbReference>
<dbReference type="AlphaFoldDB" id="A0A849KA52"/>
<gene>
    <name evidence="1" type="ORF">HK415_07280</name>
</gene>
<dbReference type="RefSeq" id="WP_171557751.1">
    <property type="nucleotide sequence ID" value="NZ_JABFCS010000001.1"/>
</dbReference>
<comment type="caution">
    <text evidence="1">The sequence shown here is derived from an EMBL/GenBank/DDBJ whole genome shotgun (WGS) entry which is preliminary data.</text>
</comment>
<evidence type="ECO:0000313" key="2">
    <source>
        <dbReference type="Proteomes" id="UP000552954"/>
    </source>
</evidence>
<dbReference type="EMBL" id="JABFCS010000001">
    <property type="protein sequence ID" value="NNU43007.1"/>
    <property type="molecule type" value="Genomic_DNA"/>
</dbReference>
<protein>
    <submittedName>
        <fullName evidence="1">Uncharacterized protein</fullName>
    </submittedName>
</protein>
<sequence>MRAVFGIVGLLAVVLVVGMLAKKQLGAGVAPAGAGTEGSVPVATPKQQVQQFEQAVQGVMQQARPMPENDK</sequence>
<proteinExistence type="predicted"/>
<organism evidence="1 2">
    <name type="scientific">Ramlibacter montanisoli</name>
    <dbReference type="NCBI Taxonomy" id="2732512"/>
    <lineage>
        <taxon>Bacteria</taxon>
        <taxon>Pseudomonadati</taxon>
        <taxon>Pseudomonadota</taxon>
        <taxon>Betaproteobacteria</taxon>
        <taxon>Burkholderiales</taxon>
        <taxon>Comamonadaceae</taxon>
        <taxon>Ramlibacter</taxon>
    </lineage>
</organism>